<evidence type="ECO:0000313" key="4">
    <source>
        <dbReference type="Ensembl" id="ENSFTIP00000021961.1"/>
    </source>
</evidence>
<dbReference type="AlphaFoldDB" id="A0A8C4V371"/>
<feature type="transmembrane region" description="Helical" evidence="2">
    <location>
        <begin position="36"/>
        <end position="58"/>
    </location>
</feature>
<feature type="domain" description="N-acetyltransferase" evidence="3">
    <location>
        <begin position="45"/>
        <end position="196"/>
    </location>
</feature>
<protein>
    <recommendedName>
        <fullName evidence="3">N-acetyltransferase domain-containing protein</fullName>
    </recommendedName>
</protein>
<evidence type="ECO:0000259" key="3">
    <source>
        <dbReference type="PROSITE" id="PS51186"/>
    </source>
</evidence>
<dbReference type="PROSITE" id="PS51186">
    <property type="entry name" value="GNAT"/>
    <property type="match status" value="1"/>
</dbReference>
<proteinExistence type="predicted"/>
<reference evidence="4" key="1">
    <citation type="submission" date="2025-08" db="UniProtKB">
        <authorList>
            <consortium name="Ensembl"/>
        </authorList>
    </citation>
    <scope>IDENTIFICATION</scope>
</reference>
<organism evidence="4 5">
    <name type="scientific">Falco tinnunculus</name>
    <name type="common">Common kestrel</name>
    <dbReference type="NCBI Taxonomy" id="100819"/>
    <lineage>
        <taxon>Eukaryota</taxon>
        <taxon>Metazoa</taxon>
        <taxon>Chordata</taxon>
        <taxon>Craniata</taxon>
        <taxon>Vertebrata</taxon>
        <taxon>Euteleostomi</taxon>
        <taxon>Archelosauria</taxon>
        <taxon>Archosauria</taxon>
        <taxon>Dinosauria</taxon>
        <taxon>Saurischia</taxon>
        <taxon>Theropoda</taxon>
        <taxon>Coelurosauria</taxon>
        <taxon>Aves</taxon>
        <taxon>Neognathae</taxon>
        <taxon>Neoaves</taxon>
        <taxon>Telluraves</taxon>
        <taxon>Australaves</taxon>
        <taxon>Falconiformes</taxon>
        <taxon>Falconidae</taxon>
        <taxon>Falco</taxon>
    </lineage>
</organism>
<dbReference type="Gene3D" id="3.40.630.30">
    <property type="match status" value="1"/>
</dbReference>
<keyword evidence="2" id="KW-0812">Transmembrane</keyword>
<dbReference type="InterPro" id="IPR050769">
    <property type="entry name" value="NAT_camello-type"/>
</dbReference>
<sequence length="197" mass="21917">MSEYVPALCLHVLRQPWVLLVLGCTFCLLLASARSLLLPVLALTLLLALARHLLGYAWSTYIDRCLGDDLQDIAATYAENAGAQFWVAEADERVVGTVGLRPADGTDGEVVLKRMSVRKDYRGLGIATALGRTALAFARQRGYRAVVLNTLMLQHEARALYERLGFRQQRHYVLPTIYGRLANCTITTYRYDLSGTP</sequence>
<dbReference type="PANTHER" id="PTHR13947">
    <property type="entry name" value="GNAT FAMILY N-ACETYLTRANSFERASE"/>
    <property type="match status" value="1"/>
</dbReference>
<feature type="transmembrane region" description="Helical" evidence="2">
    <location>
        <begin position="12"/>
        <end position="31"/>
    </location>
</feature>
<dbReference type="InterPro" id="IPR000182">
    <property type="entry name" value="GNAT_dom"/>
</dbReference>
<dbReference type="Proteomes" id="UP000694562">
    <property type="component" value="Unplaced"/>
</dbReference>
<keyword evidence="1" id="KW-0808">Transferase</keyword>
<keyword evidence="5" id="KW-1185">Reference proteome</keyword>
<evidence type="ECO:0000256" key="1">
    <source>
        <dbReference type="ARBA" id="ARBA00022679"/>
    </source>
</evidence>
<dbReference type="SUPFAM" id="SSF55729">
    <property type="entry name" value="Acyl-CoA N-acyltransferases (Nat)"/>
    <property type="match status" value="1"/>
</dbReference>
<accession>A0A8C4V371</accession>
<dbReference type="CDD" id="cd04301">
    <property type="entry name" value="NAT_SF"/>
    <property type="match status" value="1"/>
</dbReference>
<evidence type="ECO:0000256" key="2">
    <source>
        <dbReference type="SAM" id="Phobius"/>
    </source>
</evidence>
<dbReference type="OMA" id="AFACEQG"/>
<dbReference type="Ensembl" id="ENSFTIT00000022876.1">
    <property type="protein sequence ID" value="ENSFTIP00000021961.1"/>
    <property type="gene ID" value="ENSFTIG00000014243.1"/>
</dbReference>
<keyword evidence="2" id="KW-1133">Transmembrane helix</keyword>
<evidence type="ECO:0000313" key="5">
    <source>
        <dbReference type="Proteomes" id="UP000694562"/>
    </source>
</evidence>
<dbReference type="GO" id="GO:0008080">
    <property type="term" value="F:N-acetyltransferase activity"/>
    <property type="evidence" value="ECO:0007669"/>
    <property type="project" value="InterPro"/>
</dbReference>
<dbReference type="PANTHER" id="PTHR13947:SF60">
    <property type="entry name" value="N-ACETYLTRANSFERASE DOMAIN-CONTAINING PROTEIN"/>
    <property type="match status" value="1"/>
</dbReference>
<reference evidence="4" key="2">
    <citation type="submission" date="2025-09" db="UniProtKB">
        <authorList>
            <consortium name="Ensembl"/>
        </authorList>
    </citation>
    <scope>IDENTIFICATION</scope>
</reference>
<dbReference type="Pfam" id="PF00583">
    <property type="entry name" value="Acetyltransf_1"/>
    <property type="match status" value="1"/>
</dbReference>
<dbReference type="InterPro" id="IPR016181">
    <property type="entry name" value="Acyl_CoA_acyltransferase"/>
</dbReference>
<name>A0A8C4V371_FALTI</name>
<dbReference type="OrthoDB" id="41532at2759"/>
<keyword evidence="2" id="KW-0472">Membrane</keyword>